<dbReference type="EMBL" id="RLII01000016">
    <property type="protein sequence ID" value="RXE58536.1"/>
    <property type="molecule type" value="Genomic_DNA"/>
</dbReference>
<dbReference type="AlphaFoldDB" id="A0A4Q0I2U8"/>
<name>A0A4Q0I2U8_9FIRM</name>
<keyword evidence="1" id="KW-0472">Membrane</keyword>
<gene>
    <name evidence="2" type="primary">yunB</name>
    <name evidence="2" type="ORF">EFD62_11620</name>
</gene>
<keyword evidence="1" id="KW-0812">Transmembrane</keyword>
<evidence type="ECO:0000313" key="2">
    <source>
        <dbReference type="EMBL" id="RXE58536.1"/>
    </source>
</evidence>
<evidence type="ECO:0000313" key="3">
    <source>
        <dbReference type="Proteomes" id="UP000289166"/>
    </source>
</evidence>
<feature type="transmembrane region" description="Helical" evidence="1">
    <location>
        <begin position="21"/>
        <end position="41"/>
    </location>
</feature>
<dbReference type="Proteomes" id="UP000289166">
    <property type="component" value="Unassembled WGS sequence"/>
</dbReference>
<keyword evidence="1" id="KW-1133">Transmembrane helix</keyword>
<proteinExistence type="predicted"/>
<reference evidence="3" key="1">
    <citation type="submission" date="2018-11" db="EMBL/GenBank/DDBJ databases">
        <title>Genome sequencing of a novel mesophilic and cellulolytic organism within the genus Hungateiclostridium.</title>
        <authorList>
            <person name="Rettenmaier R."/>
            <person name="Liebl W."/>
            <person name="Zverlov V."/>
        </authorList>
    </citation>
    <scope>NUCLEOTIDE SEQUENCE [LARGE SCALE GENOMIC DNA]</scope>
    <source>
        <strain evidence="3">N2K1</strain>
    </source>
</reference>
<accession>A0A4Q0I2U8</accession>
<dbReference type="OrthoDB" id="1649278at2"/>
<dbReference type="InterPro" id="IPR014197">
    <property type="entry name" value="Sporulation_prot_YunB"/>
</dbReference>
<dbReference type="RefSeq" id="WP_128706171.1">
    <property type="nucleotide sequence ID" value="NZ_RLII01000016.1"/>
</dbReference>
<evidence type="ECO:0000256" key="1">
    <source>
        <dbReference type="SAM" id="Phobius"/>
    </source>
</evidence>
<sequence>MRRKTNLYRRLWYLKRSRRRLKAYRIIAIIIITLFLIIALVEGRIRRNIVEISEYRTKSIINHAVSKAVNENFYDNINYEEIVIINRGENDRINSIQTDIVKLNRIYADLSLDIQDRLLDLKDERISIPLGTVFGDSLFAASGPKINVKVIPTGSVETDFKSEFVSAGINQTRHRIYLEVKTCVGIVVPLMDKKTEITTRIPVAETVIIGDVPEFYIDSGKGD</sequence>
<protein>
    <submittedName>
        <fullName evidence="2">Sporulation protein YunB</fullName>
    </submittedName>
</protein>
<comment type="caution">
    <text evidence="2">The sequence shown here is derived from an EMBL/GenBank/DDBJ whole genome shotgun (WGS) entry which is preliminary data.</text>
</comment>
<dbReference type="PIRSF" id="PIRSF021383">
    <property type="entry name" value="YunB"/>
    <property type="match status" value="1"/>
</dbReference>
<keyword evidence="3" id="KW-1185">Reference proteome</keyword>
<dbReference type="NCBIfam" id="TIGR02832">
    <property type="entry name" value="spo_yunB"/>
    <property type="match status" value="1"/>
</dbReference>
<dbReference type="Pfam" id="PF09560">
    <property type="entry name" value="Spore_YunB"/>
    <property type="match status" value="1"/>
</dbReference>
<organism evidence="2 3">
    <name type="scientific">Acetivibrio mesophilus</name>
    <dbReference type="NCBI Taxonomy" id="2487273"/>
    <lineage>
        <taxon>Bacteria</taxon>
        <taxon>Bacillati</taxon>
        <taxon>Bacillota</taxon>
        <taxon>Clostridia</taxon>
        <taxon>Eubacteriales</taxon>
        <taxon>Oscillospiraceae</taxon>
        <taxon>Acetivibrio</taxon>
    </lineage>
</organism>